<feature type="region of interest" description="Disordered" evidence="1">
    <location>
        <begin position="1"/>
        <end position="21"/>
    </location>
</feature>
<dbReference type="AlphaFoldDB" id="A0A803QNU9"/>
<organism evidence="2 3">
    <name type="scientific">Cannabis sativa</name>
    <name type="common">Hemp</name>
    <name type="synonym">Marijuana</name>
    <dbReference type="NCBI Taxonomy" id="3483"/>
    <lineage>
        <taxon>Eukaryota</taxon>
        <taxon>Viridiplantae</taxon>
        <taxon>Streptophyta</taxon>
        <taxon>Embryophyta</taxon>
        <taxon>Tracheophyta</taxon>
        <taxon>Spermatophyta</taxon>
        <taxon>Magnoliopsida</taxon>
        <taxon>eudicotyledons</taxon>
        <taxon>Gunneridae</taxon>
        <taxon>Pentapetalae</taxon>
        <taxon>rosids</taxon>
        <taxon>fabids</taxon>
        <taxon>Rosales</taxon>
        <taxon>Cannabaceae</taxon>
        <taxon>Cannabis</taxon>
    </lineage>
</organism>
<evidence type="ECO:0000313" key="2">
    <source>
        <dbReference type="EnsemblPlants" id="cds.evm.model.10.449"/>
    </source>
</evidence>
<dbReference type="EMBL" id="UZAU01000802">
    <property type="status" value="NOT_ANNOTATED_CDS"/>
    <property type="molecule type" value="Genomic_DNA"/>
</dbReference>
<keyword evidence="3" id="KW-1185">Reference proteome</keyword>
<evidence type="ECO:0000256" key="1">
    <source>
        <dbReference type="SAM" id="MobiDB-lite"/>
    </source>
</evidence>
<proteinExistence type="predicted"/>
<reference evidence="2" key="1">
    <citation type="submission" date="2021-03" db="UniProtKB">
        <authorList>
            <consortium name="EnsemblPlants"/>
        </authorList>
    </citation>
    <scope>IDENTIFICATION</scope>
</reference>
<dbReference type="Proteomes" id="UP000596661">
    <property type="component" value="Unassembled WGS sequence"/>
</dbReference>
<accession>A0A803QNU9</accession>
<name>A0A803QNU9_CANSA</name>
<protein>
    <submittedName>
        <fullName evidence="2">Uncharacterized protein</fullName>
    </submittedName>
</protein>
<evidence type="ECO:0000313" key="3">
    <source>
        <dbReference type="Proteomes" id="UP000596661"/>
    </source>
</evidence>
<dbReference type="Gramene" id="evm.model.10.449">
    <property type="protein sequence ID" value="cds.evm.model.10.449"/>
    <property type="gene ID" value="evm.TU.10.449"/>
</dbReference>
<dbReference type="EnsemblPlants" id="evm.model.10.449">
    <property type="protein sequence ID" value="cds.evm.model.10.449"/>
    <property type="gene ID" value="evm.TU.10.449"/>
</dbReference>
<sequence length="85" mass="9644">MGRGRAPCCDKSQVERQVGNEEDTKEVLLGRRAGGGGCLGYRLRRRRRRGERSNGEGNRVEKVEMAFKIRWCAAGLVKRVFVHRA</sequence>